<accession>A0A7X8SH45</accession>
<organism evidence="4 5">
    <name type="scientific">Flammeovirga agarivorans</name>
    <dbReference type="NCBI Taxonomy" id="2726742"/>
    <lineage>
        <taxon>Bacteria</taxon>
        <taxon>Pseudomonadati</taxon>
        <taxon>Bacteroidota</taxon>
        <taxon>Cytophagia</taxon>
        <taxon>Cytophagales</taxon>
        <taxon>Flammeovirgaceae</taxon>
        <taxon>Flammeovirga</taxon>
    </lineage>
</organism>
<sequence length="162" mass="17812">MKKIIFSIIVLSLCFSTSCSKNEEPEPLDLSTLTPQDDDANSNNDAEEDTETGDMDENMEEEETEGLMGSFQGSAHPTSGDVKIVNDTVIMSDNFKSDDGPDLYIYLAQDVNGNGFIDLGTLKSTSGVQEYSVPAGVDYTKNKYVMVWCKKFNVLFGYAVVE</sequence>
<evidence type="ECO:0000259" key="3">
    <source>
        <dbReference type="PROSITE" id="PS51549"/>
    </source>
</evidence>
<dbReference type="RefSeq" id="WP_168880704.1">
    <property type="nucleotide sequence ID" value="NZ_JABAIL010000001.1"/>
</dbReference>
<protein>
    <submittedName>
        <fullName evidence="4">DM13 domain-containing protein</fullName>
    </submittedName>
</protein>
<evidence type="ECO:0000256" key="1">
    <source>
        <dbReference type="SAM" id="MobiDB-lite"/>
    </source>
</evidence>
<gene>
    <name evidence="4" type="ORF">HGP29_02340</name>
</gene>
<feature type="signal peptide" evidence="2">
    <location>
        <begin position="1"/>
        <end position="21"/>
    </location>
</feature>
<feature type="domain" description="DM13" evidence="3">
    <location>
        <begin position="69"/>
        <end position="162"/>
    </location>
</feature>
<name>A0A7X8SH45_9BACT</name>
<feature type="compositionally biased region" description="Acidic residues" evidence="1">
    <location>
        <begin position="36"/>
        <end position="65"/>
    </location>
</feature>
<dbReference type="AlphaFoldDB" id="A0A7X8SH45"/>
<keyword evidence="2" id="KW-0732">Signal</keyword>
<dbReference type="PROSITE" id="PS51257">
    <property type="entry name" value="PROKAR_LIPOPROTEIN"/>
    <property type="match status" value="1"/>
</dbReference>
<keyword evidence="5" id="KW-1185">Reference proteome</keyword>
<dbReference type="EMBL" id="JABAIL010000001">
    <property type="protein sequence ID" value="NLR90023.1"/>
    <property type="molecule type" value="Genomic_DNA"/>
</dbReference>
<comment type="caution">
    <text evidence="4">The sequence shown here is derived from an EMBL/GenBank/DDBJ whole genome shotgun (WGS) entry which is preliminary data.</text>
</comment>
<dbReference type="Pfam" id="PF10517">
    <property type="entry name" value="DM13"/>
    <property type="match status" value="1"/>
</dbReference>
<proteinExistence type="predicted"/>
<dbReference type="Proteomes" id="UP000585050">
    <property type="component" value="Unassembled WGS sequence"/>
</dbReference>
<feature type="region of interest" description="Disordered" evidence="1">
    <location>
        <begin position="22"/>
        <end position="79"/>
    </location>
</feature>
<evidence type="ECO:0000256" key="2">
    <source>
        <dbReference type="SAM" id="SignalP"/>
    </source>
</evidence>
<reference evidence="4 5" key="1">
    <citation type="submission" date="2020-04" db="EMBL/GenBank/DDBJ databases">
        <title>Flammeovirga sp. SR4, a novel species isolated from seawater.</title>
        <authorList>
            <person name="Wang X."/>
        </authorList>
    </citation>
    <scope>NUCLEOTIDE SEQUENCE [LARGE SCALE GENOMIC DNA]</scope>
    <source>
        <strain evidence="4 5">SR4</strain>
    </source>
</reference>
<evidence type="ECO:0000313" key="5">
    <source>
        <dbReference type="Proteomes" id="UP000585050"/>
    </source>
</evidence>
<dbReference type="PROSITE" id="PS51549">
    <property type="entry name" value="DM13"/>
    <property type="match status" value="1"/>
</dbReference>
<evidence type="ECO:0000313" key="4">
    <source>
        <dbReference type="EMBL" id="NLR90023.1"/>
    </source>
</evidence>
<feature type="chain" id="PRO_5030596300" evidence="2">
    <location>
        <begin position="22"/>
        <end position="162"/>
    </location>
</feature>
<dbReference type="InterPro" id="IPR019545">
    <property type="entry name" value="DM13_domain"/>
</dbReference>